<name>A0A0R1W5A1_9LACO</name>
<dbReference type="InterPro" id="IPR050627">
    <property type="entry name" value="Nitroreductase/BluB"/>
</dbReference>
<dbReference type="Pfam" id="PF00881">
    <property type="entry name" value="Nitroreductase"/>
    <property type="match status" value="1"/>
</dbReference>
<dbReference type="PANTHER" id="PTHR23026">
    <property type="entry name" value="NADPH NITROREDUCTASE"/>
    <property type="match status" value="1"/>
</dbReference>
<dbReference type="OrthoDB" id="9812105at2"/>
<comment type="caution">
    <text evidence="5">The sequence shown here is derived from an EMBL/GenBank/DDBJ whole genome shotgun (WGS) entry which is preliminary data.</text>
</comment>
<dbReference type="STRING" id="1423807.FD16_GL002170"/>
<dbReference type="Proteomes" id="UP000051820">
    <property type="component" value="Unassembled WGS sequence"/>
</dbReference>
<dbReference type="CDD" id="cd02136">
    <property type="entry name" value="PnbA_NfnB-like"/>
    <property type="match status" value="1"/>
</dbReference>
<dbReference type="GO" id="GO:0016491">
    <property type="term" value="F:oxidoreductase activity"/>
    <property type="evidence" value="ECO:0007669"/>
    <property type="project" value="UniProtKB-KW"/>
</dbReference>
<keyword evidence="6" id="KW-1185">Reference proteome</keyword>
<dbReference type="EMBL" id="AZGF01000006">
    <property type="protein sequence ID" value="KRM12655.1"/>
    <property type="molecule type" value="Genomic_DNA"/>
</dbReference>
<evidence type="ECO:0000256" key="3">
    <source>
        <dbReference type="ARBA" id="ARBA00023002"/>
    </source>
</evidence>
<keyword evidence="2" id="KW-0288">FMN</keyword>
<proteinExistence type="predicted"/>
<evidence type="ECO:0000256" key="1">
    <source>
        <dbReference type="ARBA" id="ARBA00022630"/>
    </source>
</evidence>
<accession>A0A0R1W5A1</accession>
<dbReference type="eggNOG" id="COG0778">
    <property type="taxonomic scope" value="Bacteria"/>
</dbReference>
<protein>
    <submittedName>
        <fullName evidence="5">p-nitrobenzoate reductase</fullName>
    </submittedName>
</protein>
<dbReference type="SUPFAM" id="SSF55469">
    <property type="entry name" value="FMN-dependent nitroreductase-like"/>
    <property type="match status" value="1"/>
</dbReference>
<keyword evidence="1" id="KW-0285">Flavoprotein</keyword>
<dbReference type="AlphaFoldDB" id="A0A0R1W5A1"/>
<reference evidence="5 6" key="1">
    <citation type="journal article" date="2015" name="Genome Announc.">
        <title>Expanding the biotechnology potential of lactobacilli through comparative genomics of 213 strains and associated genera.</title>
        <authorList>
            <person name="Sun Z."/>
            <person name="Harris H.M."/>
            <person name="McCann A."/>
            <person name="Guo C."/>
            <person name="Argimon S."/>
            <person name="Zhang W."/>
            <person name="Yang X."/>
            <person name="Jeffery I.B."/>
            <person name="Cooney J.C."/>
            <person name="Kagawa T.F."/>
            <person name="Liu W."/>
            <person name="Song Y."/>
            <person name="Salvetti E."/>
            <person name="Wrobel A."/>
            <person name="Rasinkangas P."/>
            <person name="Parkhill J."/>
            <person name="Rea M.C."/>
            <person name="O'Sullivan O."/>
            <person name="Ritari J."/>
            <person name="Douillard F.P."/>
            <person name="Paul Ross R."/>
            <person name="Yang R."/>
            <person name="Briner A.E."/>
            <person name="Felis G.E."/>
            <person name="de Vos W.M."/>
            <person name="Barrangou R."/>
            <person name="Klaenhammer T.R."/>
            <person name="Caufield P.W."/>
            <person name="Cui Y."/>
            <person name="Zhang H."/>
            <person name="O'Toole P.W."/>
        </authorList>
    </citation>
    <scope>NUCLEOTIDE SEQUENCE [LARGE SCALE GENOMIC DNA]</scope>
    <source>
        <strain evidence="5 6">DSM 5007</strain>
    </source>
</reference>
<evidence type="ECO:0000259" key="4">
    <source>
        <dbReference type="Pfam" id="PF00881"/>
    </source>
</evidence>
<sequence>MEFNKALTRRHSIRSYSDKPISIDDLKDIVTKAQKSPSWVDSQPWKIYIATGEIVKKLAQQQADLEDKGTASHPEIPVRHRDDWAKMPRANMAENSVRKADWATEHNDDYDRYQKYLYNAPAVAYLTIAKDSTDWSKFDLGMFASTLMLAASDKGIDSIPSYSLVKYPELSRVALDIPTDETIFIGIALGYQSDSILNQYRSNRSDLSSILTIKD</sequence>
<dbReference type="InterPro" id="IPR029479">
    <property type="entry name" value="Nitroreductase"/>
</dbReference>
<dbReference type="PATRIC" id="fig|1423807.3.peg.2228"/>
<evidence type="ECO:0000313" key="6">
    <source>
        <dbReference type="Proteomes" id="UP000051820"/>
    </source>
</evidence>
<dbReference type="Gene3D" id="3.40.109.10">
    <property type="entry name" value="NADH Oxidase"/>
    <property type="match status" value="1"/>
</dbReference>
<gene>
    <name evidence="5" type="ORF">FD16_GL002170</name>
</gene>
<dbReference type="PANTHER" id="PTHR23026:SF90">
    <property type="entry name" value="IODOTYROSINE DEIODINASE 1"/>
    <property type="match status" value="1"/>
</dbReference>
<dbReference type="InterPro" id="IPR000415">
    <property type="entry name" value="Nitroreductase-like"/>
</dbReference>
<dbReference type="RefSeq" id="WP_010620980.1">
    <property type="nucleotide sequence ID" value="NZ_AZGF01000006.1"/>
</dbReference>
<evidence type="ECO:0000256" key="2">
    <source>
        <dbReference type="ARBA" id="ARBA00022643"/>
    </source>
</evidence>
<keyword evidence="3" id="KW-0560">Oxidoreductase</keyword>
<evidence type="ECO:0000313" key="5">
    <source>
        <dbReference type="EMBL" id="KRM12655.1"/>
    </source>
</evidence>
<organism evidence="5 6">
    <name type="scientific">Paucilactobacillus suebicus DSM 5007 = KCTC 3549</name>
    <dbReference type="NCBI Taxonomy" id="1423807"/>
    <lineage>
        <taxon>Bacteria</taxon>
        <taxon>Bacillati</taxon>
        <taxon>Bacillota</taxon>
        <taxon>Bacilli</taxon>
        <taxon>Lactobacillales</taxon>
        <taxon>Lactobacillaceae</taxon>
        <taxon>Paucilactobacillus</taxon>
    </lineage>
</organism>
<feature type="domain" description="Nitroreductase" evidence="4">
    <location>
        <begin position="8"/>
        <end position="191"/>
    </location>
</feature>